<accession>A0A6H1Q3L5</accession>
<reference evidence="2 3" key="1">
    <citation type="journal article" date="2020" name="Nat. Microbiol.">
        <title>Lysogenic host-virus interactions in SAR11 marine bacteria.</title>
        <authorList>
            <person name="Morris R.M."/>
            <person name="Cain K.R."/>
            <person name="Hvorecny K.L."/>
            <person name="Kollman J.M."/>
        </authorList>
    </citation>
    <scope>NUCLEOTIDE SEQUENCE [LARGE SCALE GENOMIC DNA]</scope>
    <source>
        <strain evidence="2 3">NP1</strain>
    </source>
</reference>
<feature type="transmembrane region" description="Helical" evidence="1">
    <location>
        <begin position="68"/>
        <end position="84"/>
    </location>
</feature>
<dbReference type="RefSeq" id="WP_168607282.1">
    <property type="nucleotide sequence ID" value="NZ_CP038852.1"/>
</dbReference>
<feature type="transmembrane region" description="Helical" evidence="1">
    <location>
        <begin position="39"/>
        <end position="62"/>
    </location>
</feature>
<keyword evidence="1" id="KW-0472">Membrane</keyword>
<evidence type="ECO:0000256" key="1">
    <source>
        <dbReference type="SAM" id="Phobius"/>
    </source>
</evidence>
<evidence type="ECO:0000313" key="2">
    <source>
        <dbReference type="EMBL" id="QIZ21424.1"/>
    </source>
</evidence>
<dbReference type="InterPro" id="IPR008407">
    <property type="entry name" value="Brnchd-chn_aa_trnsp_AzlD"/>
</dbReference>
<keyword evidence="3" id="KW-1185">Reference proteome</keyword>
<name>A0A6H1Q3L5_9PROT</name>
<keyword evidence="1" id="KW-0812">Transmembrane</keyword>
<protein>
    <submittedName>
        <fullName evidence="2">AzlD domain-containing protein</fullName>
    </submittedName>
</protein>
<sequence length="107" mass="11866">MSTSVVLAILVTSLATFSSRLLGVISSEGIKETSKLFRYFNCLAYSTLAALIARTIIFPVGVMSDASYLSRLIVVLFCLFIFFISKRNFVYPTVISAIMMTLLSNYL</sequence>
<dbReference type="Pfam" id="PF05437">
    <property type="entry name" value="AzlD"/>
    <property type="match status" value="1"/>
</dbReference>
<dbReference type="EMBL" id="CP038852">
    <property type="protein sequence ID" value="QIZ21424.1"/>
    <property type="molecule type" value="Genomic_DNA"/>
</dbReference>
<dbReference type="AlphaFoldDB" id="A0A6H1Q3L5"/>
<gene>
    <name evidence="2" type="ORF">E5R92_06480</name>
</gene>
<evidence type="ECO:0000313" key="3">
    <source>
        <dbReference type="Proteomes" id="UP000501094"/>
    </source>
</evidence>
<keyword evidence="1" id="KW-1133">Transmembrane helix</keyword>
<feature type="transmembrane region" description="Helical" evidence="1">
    <location>
        <begin position="6"/>
        <end position="27"/>
    </location>
</feature>
<proteinExistence type="predicted"/>
<dbReference type="KEGG" id="peg:E5R92_06480"/>
<dbReference type="Proteomes" id="UP000501094">
    <property type="component" value="Chromosome"/>
</dbReference>
<organism evidence="2 3">
    <name type="scientific">Candidatus Pelagibacter giovannonii</name>
    <dbReference type="NCBI Taxonomy" id="2563896"/>
    <lineage>
        <taxon>Bacteria</taxon>
        <taxon>Pseudomonadati</taxon>
        <taxon>Pseudomonadota</taxon>
        <taxon>Alphaproteobacteria</taxon>
        <taxon>Candidatus Pelagibacterales</taxon>
        <taxon>Candidatus Pelagibacteraceae</taxon>
        <taxon>Candidatus Pelagibacter</taxon>
    </lineage>
</organism>